<dbReference type="EMBL" id="AAMBTZ010000037">
    <property type="protein sequence ID" value="EDF7398522.1"/>
    <property type="molecule type" value="Genomic_DNA"/>
</dbReference>
<reference evidence="3" key="3">
    <citation type="submission" date="2018-07" db="EMBL/GenBank/DDBJ databases">
        <authorList>
            <consortium name="GenomeTrakr network: Whole genome sequencing for foodborne pathogen traceback"/>
        </authorList>
    </citation>
    <scope>NUCLEOTIDE SEQUENCE</scope>
    <source>
        <strain evidence="3">FDA00001071</strain>
    </source>
</reference>
<reference evidence="4" key="2">
    <citation type="submission" date="2018-07" db="EMBL/GenBank/DDBJ databases">
        <authorList>
            <consortium name="PulseNet: The National Subtyping Network for Foodborne Disease Surveillance"/>
            <person name="Tarr C.L."/>
            <person name="Trees E."/>
            <person name="Katz L.S."/>
            <person name="Carleton-Romer H.A."/>
            <person name="Stroika S."/>
            <person name="Kucerova Z."/>
            <person name="Roache K.F."/>
            <person name="Sabol A.L."/>
            <person name="Besser J."/>
            <person name="Gerner-Smidt P."/>
        </authorList>
    </citation>
    <scope>NUCLEOTIDE SEQUENCE</scope>
    <source>
        <strain evidence="4">PNUSAS008386</strain>
    </source>
</reference>
<evidence type="ECO:0000313" key="1">
    <source>
        <dbReference type="EMBL" id="EBU7231164.1"/>
    </source>
</evidence>
<dbReference type="Proteomes" id="UP000315048">
    <property type="component" value="Unassembled WGS sequence"/>
</dbReference>
<evidence type="ECO:0000313" key="3">
    <source>
        <dbReference type="EMBL" id="ECZ5303194.1"/>
    </source>
</evidence>
<dbReference type="EMBL" id="AAHCZA010000004">
    <property type="protein sequence ID" value="EBU7231164.1"/>
    <property type="molecule type" value="Genomic_DNA"/>
</dbReference>
<protein>
    <submittedName>
        <fullName evidence="7">MafI family immunity protein</fullName>
    </submittedName>
</protein>
<organism evidence="7 8">
    <name type="scientific">Salmonella enterica subsp. enterica serovar Tennessee</name>
    <dbReference type="NCBI Taxonomy" id="143221"/>
    <lineage>
        <taxon>Bacteria</taxon>
        <taxon>Pseudomonadati</taxon>
        <taxon>Pseudomonadota</taxon>
        <taxon>Gammaproteobacteria</taxon>
        <taxon>Enterobacterales</taxon>
        <taxon>Enterobacteriaceae</taxon>
        <taxon>Salmonella</taxon>
    </lineage>
</organism>
<name>A0A3G3E304_SALET</name>
<dbReference type="EMBL" id="AAMJRG010000003">
    <property type="protein sequence ID" value="EDI0527371.1"/>
    <property type="molecule type" value="Genomic_DNA"/>
</dbReference>
<gene>
    <name evidence="3" type="ORF">AHW86_17175</name>
    <name evidence="4" type="ORF">B1277_16705</name>
    <name evidence="5" type="ORF">CC786_03105</name>
    <name evidence="1" type="ORF">DKV27_04985</name>
    <name evidence="2" type="ORF">E0563_19205</name>
    <name evidence="7" type="ORF">FG623_015375</name>
    <name evidence="6" type="ORF">GB216_13355</name>
</gene>
<evidence type="ECO:0000313" key="8">
    <source>
        <dbReference type="Proteomes" id="UP000315048"/>
    </source>
</evidence>
<reference evidence="7 8" key="4">
    <citation type="journal article" date="2019" name="Appl. Environ. Microbiol.">
        <title>Clinically Unreported Salmonellosis Outbreak Detected via Comparative Genomic Analysis of Municipal Wastewater Salmonella Isolates.</title>
        <authorList>
            <person name="Diemert S."/>
            <person name="Yan T."/>
        </authorList>
    </citation>
    <scope>NUCLEOTIDE SEQUENCE [LARGE SCALE GENOMIC DNA]</scope>
    <source>
        <strain evidence="7 8">HIY0083</strain>
    </source>
</reference>
<dbReference type="AlphaFoldDB" id="A0A3G3E304"/>
<dbReference type="InterPro" id="IPR047880">
    <property type="entry name" value="MafI-like"/>
</dbReference>
<reference evidence="6" key="1">
    <citation type="journal article" date="2018" name="Genome Biol.">
        <title>SKESA: strategic k-mer extension for scrupulous assemblies.</title>
        <authorList>
            <person name="Souvorov A."/>
            <person name="Agarwala R."/>
            <person name="Lipman D.J."/>
        </authorList>
    </citation>
    <scope>NUCLEOTIDE SEQUENCE</scope>
    <source>
        <strain evidence="6">Salmonella enterica</strain>
    </source>
</reference>
<dbReference type="EMBL" id="AALGYW010000011">
    <property type="protein sequence ID" value="ECZ5303194.1"/>
    <property type="molecule type" value="Genomic_DNA"/>
</dbReference>
<accession>A0A3G3E304</accession>
<dbReference type="EMBL" id="AAIERP010000031">
    <property type="protein sequence ID" value="ECD4325003.1"/>
    <property type="molecule type" value="Genomic_DNA"/>
</dbReference>
<proteinExistence type="predicted"/>
<comment type="caution">
    <text evidence="7">The sequence shown here is derived from an EMBL/GenBank/DDBJ whole genome shotgun (WGS) entry which is preliminary data.</text>
</comment>
<reference evidence="2" key="5">
    <citation type="submission" date="2019-03" db="EMBL/GenBank/DDBJ databases">
        <authorList>
            <person name="Ashton P.M."/>
            <person name="Dallman T."/>
            <person name="Nair S."/>
            <person name="De Pinna E."/>
            <person name="Peters T."/>
            <person name="Grant K."/>
        </authorList>
    </citation>
    <scope>NUCLEOTIDE SEQUENCE [LARGE SCALE GENOMIC DNA]</scope>
    <source>
        <strain evidence="1">176244</strain>
        <strain evidence="2">285585</strain>
        <strain evidence="5">365393</strain>
    </source>
</reference>
<dbReference type="NCBIfam" id="NF033691">
    <property type="entry name" value="immunity_MafI"/>
    <property type="match status" value="1"/>
</dbReference>
<sequence length="88" mass="10334">MMTTATGIKLKEFGENFHDRLSKDELNYALSYIDFGEEPLAFEIFCDYICENDLVITKSEYEHLCAFNNIFNNLLEHDVVLYLKELVK</sequence>
<evidence type="ECO:0000313" key="5">
    <source>
        <dbReference type="EMBL" id="EDI0527371.1"/>
    </source>
</evidence>
<evidence type="ECO:0000313" key="2">
    <source>
        <dbReference type="EMBL" id="ECD4325003.1"/>
    </source>
</evidence>
<dbReference type="Proteomes" id="UP000839600">
    <property type="component" value="Unassembled WGS sequence"/>
</dbReference>
<evidence type="ECO:0000313" key="6">
    <source>
        <dbReference type="EMBL" id="HAB5645009.1"/>
    </source>
</evidence>
<dbReference type="EMBL" id="DAAHDG010000006">
    <property type="protein sequence ID" value="HAB5645009.1"/>
    <property type="molecule type" value="Genomic_DNA"/>
</dbReference>
<evidence type="ECO:0000313" key="7">
    <source>
        <dbReference type="EMBL" id="TRI63579.1"/>
    </source>
</evidence>
<dbReference type="EMBL" id="VCWZ02000006">
    <property type="protein sequence ID" value="TRI63579.1"/>
    <property type="molecule type" value="Genomic_DNA"/>
</dbReference>
<evidence type="ECO:0000313" key="4">
    <source>
        <dbReference type="EMBL" id="EDF7398522.1"/>
    </source>
</evidence>
<dbReference type="RefSeq" id="WP_029412312.1">
    <property type="nucleotide sequence ID" value="NZ_CP014994.1"/>
</dbReference>
<reference evidence="6" key="6">
    <citation type="submission" date="2019-10" db="EMBL/GenBank/DDBJ databases">
        <authorList>
            <consortium name="NCBI Pathogen Detection Project"/>
        </authorList>
    </citation>
    <scope>NUCLEOTIDE SEQUENCE</scope>
    <source>
        <strain evidence="6">Salmonella enterica</strain>
    </source>
</reference>